<dbReference type="Pfam" id="PF02698">
    <property type="entry name" value="DUF218"/>
    <property type="match status" value="1"/>
</dbReference>
<dbReference type="InterPro" id="IPR014729">
    <property type="entry name" value="Rossmann-like_a/b/a_fold"/>
</dbReference>
<dbReference type="Gene3D" id="3.40.50.620">
    <property type="entry name" value="HUPs"/>
    <property type="match status" value="1"/>
</dbReference>
<keyword evidence="1" id="KW-1133">Transmembrane helix</keyword>
<dbReference type="GO" id="GO:0005886">
    <property type="term" value="C:plasma membrane"/>
    <property type="evidence" value="ECO:0007669"/>
    <property type="project" value="TreeGrafter"/>
</dbReference>
<dbReference type="Proteomes" id="UP000267249">
    <property type="component" value="Chromosome"/>
</dbReference>
<gene>
    <name evidence="3" type="ORF">DOP62_06725</name>
</gene>
<evidence type="ECO:0000256" key="1">
    <source>
        <dbReference type="SAM" id="Phobius"/>
    </source>
</evidence>
<sequence>MKYTALIFILLIILVFTLINLVSLIFFRVPTSNTSRTAFDVIIVLGSPADSDGGPSEVMKQRVIEGVKRFYQGQAKHILFTGSAVYSEFIEADVMSEFAHSLGVPKDAILTDTKSKNTYQNIFNSISVMRDQNWLSALVITSPSHIQRTSFILSTYDIEYRVIGNHIPPKIWAWELILGQWEKYIITRLFFSGYSQTYGLRKGE</sequence>
<dbReference type="InterPro" id="IPR051599">
    <property type="entry name" value="Cell_Envelope_Assoc"/>
</dbReference>
<dbReference type="PANTHER" id="PTHR30336">
    <property type="entry name" value="INNER MEMBRANE PROTEIN, PROBABLE PERMEASE"/>
    <property type="match status" value="1"/>
</dbReference>
<feature type="domain" description="DUF218" evidence="2">
    <location>
        <begin position="40"/>
        <end position="158"/>
    </location>
</feature>
<dbReference type="RefSeq" id="WP_208676723.1">
    <property type="nucleotide sequence ID" value="NZ_CP030139.2"/>
</dbReference>
<evidence type="ECO:0000313" key="4">
    <source>
        <dbReference type="Proteomes" id="UP000267249"/>
    </source>
</evidence>
<protein>
    <submittedName>
        <fullName evidence="3">YdcF family protein</fullName>
    </submittedName>
</protein>
<name>A0AAN1UUD4_SYNEL</name>
<keyword evidence="1" id="KW-0812">Transmembrane</keyword>
<proteinExistence type="predicted"/>
<keyword evidence="1" id="KW-0472">Membrane</keyword>
<accession>A0AAN1UUD4</accession>
<dbReference type="PANTHER" id="PTHR30336:SF20">
    <property type="entry name" value="DUF218 DOMAIN-CONTAINING PROTEIN"/>
    <property type="match status" value="1"/>
</dbReference>
<dbReference type="CDD" id="cd06259">
    <property type="entry name" value="YdcF-like"/>
    <property type="match status" value="1"/>
</dbReference>
<feature type="transmembrane region" description="Helical" evidence="1">
    <location>
        <begin position="6"/>
        <end position="27"/>
    </location>
</feature>
<dbReference type="InterPro" id="IPR003848">
    <property type="entry name" value="DUF218"/>
</dbReference>
<evidence type="ECO:0000313" key="3">
    <source>
        <dbReference type="EMBL" id="AZB72455.1"/>
    </source>
</evidence>
<organism evidence="3 4">
    <name type="scientific">Synechococcus elongatus PCC 11801</name>
    <dbReference type="NCBI Taxonomy" id="2219813"/>
    <lineage>
        <taxon>Bacteria</taxon>
        <taxon>Bacillati</taxon>
        <taxon>Cyanobacteriota</taxon>
        <taxon>Cyanophyceae</taxon>
        <taxon>Synechococcales</taxon>
        <taxon>Synechococcaceae</taxon>
        <taxon>Synechococcus</taxon>
    </lineage>
</organism>
<dbReference type="EMBL" id="CP030139">
    <property type="protein sequence ID" value="AZB72455.1"/>
    <property type="molecule type" value="Genomic_DNA"/>
</dbReference>
<dbReference type="AlphaFoldDB" id="A0AAN1UUD4"/>
<evidence type="ECO:0000259" key="2">
    <source>
        <dbReference type="Pfam" id="PF02698"/>
    </source>
</evidence>
<reference evidence="3 4" key="1">
    <citation type="journal article" date="2018" name="Sci. Rep.">
        <title>Genome Features and Biochemical Characteristics of a Robust, Fast Growing and Naturally Transformable Cyanobacterium Synechococcus elongatus PCC 11801 Isolated from India.</title>
        <authorList>
            <person name="Jaiswal D."/>
            <person name="Sengupta A."/>
            <person name="Sohoni S."/>
            <person name="Sengupta S."/>
            <person name="Phadnavis A.G."/>
            <person name="Pakrasi H.B."/>
            <person name="Wangikar P.P."/>
        </authorList>
    </citation>
    <scope>NUCLEOTIDE SEQUENCE [LARGE SCALE GENOMIC DNA]</scope>
    <source>
        <strain evidence="3 4">PCC 11801</strain>
    </source>
</reference>